<dbReference type="PANTHER" id="PTHR30060:SF0">
    <property type="entry name" value="COILED-COIL PROTEIN (DUF2040)-RELATED"/>
    <property type="match status" value="1"/>
</dbReference>
<organism evidence="5 6">
    <name type="scientific">Galdieria yellowstonensis</name>
    <dbReference type="NCBI Taxonomy" id="3028027"/>
    <lineage>
        <taxon>Eukaryota</taxon>
        <taxon>Rhodophyta</taxon>
        <taxon>Bangiophyceae</taxon>
        <taxon>Galdieriales</taxon>
        <taxon>Galdieriaceae</taxon>
        <taxon>Galdieria</taxon>
    </lineage>
</organism>
<name>A0AAV9IFW1_9RHOD</name>
<gene>
    <name evidence="5" type="ORF">GAYE_SCF20G4040</name>
</gene>
<evidence type="ECO:0000256" key="1">
    <source>
        <dbReference type="ARBA" id="ARBA00010126"/>
    </source>
</evidence>
<evidence type="ECO:0000313" key="5">
    <source>
        <dbReference type="EMBL" id="KAK4526126.1"/>
    </source>
</evidence>
<dbReference type="Pfam" id="PF09745">
    <property type="entry name" value="NSRP1_N"/>
    <property type="match status" value="1"/>
</dbReference>
<feature type="domain" description="Nuclear speckle splicing regulatory protein 1 N-terminal" evidence="4">
    <location>
        <begin position="53"/>
        <end position="161"/>
    </location>
</feature>
<dbReference type="Proteomes" id="UP001300502">
    <property type="component" value="Unassembled WGS sequence"/>
</dbReference>
<evidence type="ECO:0000313" key="6">
    <source>
        <dbReference type="Proteomes" id="UP001300502"/>
    </source>
</evidence>
<feature type="compositionally biased region" description="Basic and acidic residues" evidence="3">
    <location>
        <begin position="179"/>
        <end position="210"/>
    </location>
</feature>
<feature type="region of interest" description="Disordered" evidence="3">
    <location>
        <begin position="1"/>
        <end position="38"/>
    </location>
</feature>
<accession>A0AAV9IFW1</accession>
<protein>
    <recommendedName>
        <fullName evidence="4">Nuclear speckle splicing regulatory protein 1 N-terminal domain-containing protein</fullName>
    </recommendedName>
</protein>
<evidence type="ECO:0000259" key="4">
    <source>
        <dbReference type="Pfam" id="PF09745"/>
    </source>
</evidence>
<dbReference type="GO" id="GO:0000381">
    <property type="term" value="P:regulation of alternative mRNA splicing, via spliceosome"/>
    <property type="evidence" value="ECO:0007669"/>
    <property type="project" value="InterPro"/>
</dbReference>
<feature type="compositionally biased region" description="Polar residues" evidence="3">
    <location>
        <begin position="159"/>
        <end position="174"/>
    </location>
</feature>
<sequence length="295" mass="34519">MHSLSLKLPKKRSSSSTNILSNKVFEAEDKGDEDEYNRDNLYFSTNQSLLKQTTQEPCDDPTALAYDEVYEQLHSNERFEKQSERKSRYLASLKARAEERKMEQELLEERLSFREREEEEKRGEFKDKEKFVTSAYKEKMKKLKEWEQRQLQEETTQQGKRQPSFSKFYSNLLTNDIDLGSKETEAPESESKRSSNETSEPTEKPRKQTSQEENADLEQQRRKALFGEPEKRPGGLFIPSVKNSDAKETENRSTATKVQAKGTASRERKDEDSVNKARERYLARKRQRLESGSET</sequence>
<reference evidence="5 6" key="1">
    <citation type="submission" date="2022-07" db="EMBL/GenBank/DDBJ databases">
        <title>Genome-wide signatures of adaptation to extreme environments.</title>
        <authorList>
            <person name="Cho C.H."/>
            <person name="Yoon H.S."/>
        </authorList>
    </citation>
    <scope>NUCLEOTIDE SEQUENCE [LARGE SCALE GENOMIC DNA]</scope>
    <source>
        <strain evidence="5 6">108.79 E11</strain>
    </source>
</reference>
<dbReference type="PANTHER" id="PTHR30060">
    <property type="entry name" value="INNER MEMBRANE PROTEIN"/>
    <property type="match status" value="1"/>
</dbReference>
<evidence type="ECO:0000256" key="3">
    <source>
        <dbReference type="SAM" id="MobiDB-lite"/>
    </source>
</evidence>
<evidence type="ECO:0000256" key="2">
    <source>
        <dbReference type="ARBA" id="ARBA00023054"/>
    </source>
</evidence>
<proteinExistence type="inferred from homology"/>
<keyword evidence="6" id="KW-1185">Reference proteome</keyword>
<feature type="compositionally biased region" description="Basic and acidic residues" evidence="3">
    <location>
        <begin position="264"/>
        <end position="295"/>
    </location>
</feature>
<comment type="caution">
    <text evidence="5">The sequence shown here is derived from an EMBL/GenBank/DDBJ whole genome shotgun (WGS) entry which is preliminary data.</text>
</comment>
<dbReference type="AlphaFoldDB" id="A0AAV9IFW1"/>
<dbReference type="EMBL" id="JANCYU010000037">
    <property type="protein sequence ID" value="KAK4526126.1"/>
    <property type="molecule type" value="Genomic_DNA"/>
</dbReference>
<dbReference type="InterPro" id="IPR018612">
    <property type="entry name" value="NSRP1_N"/>
</dbReference>
<comment type="similarity">
    <text evidence="1">Belongs to the NSRP1 family.</text>
</comment>
<feature type="region of interest" description="Disordered" evidence="3">
    <location>
        <begin position="147"/>
        <end position="295"/>
    </location>
</feature>
<keyword evidence="2" id="KW-0175">Coiled coil</keyword>